<dbReference type="Proteomes" id="UP000504608">
    <property type="component" value="Unplaced"/>
</dbReference>
<protein>
    <submittedName>
        <fullName evidence="4">Uncharacterized protein LOC111496300</fullName>
    </submittedName>
</protein>
<feature type="compositionally biased region" description="Basic and acidic residues" evidence="1">
    <location>
        <begin position="190"/>
        <end position="226"/>
    </location>
</feature>
<sequence>MVLNGFDSVKAISMANSGRRRKLKWLFEFIMFLFLVFHRSSLFSLAGPFFRHFFRRILVVLNSHTFVFIVFHAMLFVVYSLSHLTDNNSGSNRTEDESSLDARSSHVTADNSPESVIASKDDSVDDKLVVDKKNTTALENLAAPVDDSVAEKNTEKSSVSKDSIDPTTTTAPTPGSPVLHLIIPETRQYRRTESERFEDNREKAKLRRSKTEIRREESRESKKLTDSVEEMDIDDFNRKVESFIAEQKLHIGGRISDSDK</sequence>
<keyword evidence="3" id="KW-1185">Reference proteome</keyword>
<keyword evidence="2" id="KW-0472">Membrane</keyword>
<keyword evidence="2" id="KW-0812">Transmembrane</keyword>
<reference evidence="4" key="1">
    <citation type="submission" date="2025-08" db="UniProtKB">
        <authorList>
            <consortium name="RefSeq"/>
        </authorList>
    </citation>
    <scope>IDENTIFICATION</scope>
    <source>
        <tissue evidence="4">Young leaves</tissue>
    </source>
</reference>
<feature type="region of interest" description="Disordered" evidence="1">
    <location>
        <begin position="144"/>
        <end position="178"/>
    </location>
</feature>
<feature type="transmembrane region" description="Helical" evidence="2">
    <location>
        <begin position="57"/>
        <end position="81"/>
    </location>
</feature>
<dbReference type="OrthoDB" id="1082160at2759"/>
<dbReference type="PANTHER" id="PTHR33640">
    <property type="entry name" value="TRANSMEMBRANE PROTEIN"/>
    <property type="match status" value="1"/>
</dbReference>
<proteinExistence type="predicted"/>
<accession>A0A6J1KQJ8</accession>
<evidence type="ECO:0000256" key="2">
    <source>
        <dbReference type="SAM" id="Phobius"/>
    </source>
</evidence>
<evidence type="ECO:0000256" key="1">
    <source>
        <dbReference type="SAM" id="MobiDB-lite"/>
    </source>
</evidence>
<dbReference type="KEGG" id="cmax:111496300"/>
<gene>
    <name evidence="4" type="primary">LOC111496300</name>
</gene>
<feature type="region of interest" description="Disordered" evidence="1">
    <location>
        <begin position="86"/>
        <end position="118"/>
    </location>
</feature>
<feature type="compositionally biased region" description="Polar residues" evidence="1">
    <location>
        <begin position="101"/>
        <end position="114"/>
    </location>
</feature>
<evidence type="ECO:0000313" key="3">
    <source>
        <dbReference type="Proteomes" id="UP000504608"/>
    </source>
</evidence>
<name>A0A6J1KQJ8_CUCMA</name>
<dbReference type="AlphaFoldDB" id="A0A6J1KQJ8"/>
<keyword evidence="2" id="KW-1133">Transmembrane helix</keyword>
<dbReference type="PANTHER" id="PTHR33640:SF8">
    <property type="entry name" value="TRANSMEMBRANE PROTEIN"/>
    <property type="match status" value="1"/>
</dbReference>
<dbReference type="RefSeq" id="XP_023002474.1">
    <property type="nucleotide sequence ID" value="XM_023146706.1"/>
</dbReference>
<dbReference type="GeneID" id="111496300"/>
<evidence type="ECO:0000313" key="4">
    <source>
        <dbReference type="RefSeq" id="XP_023002474.1"/>
    </source>
</evidence>
<organism evidence="3 4">
    <name type="scientific">Cucurbita maxima</name>
    <name type="common">Pumpkin</name>
    <name type="synonym">Winter squash</name>
    <dbReference type="NCBI Taxonomy" id="3661"/>
    <lineage>
        <taxon>Eukaryota</taxon>
        <taxon>Viridiplantae</taxon>
        <taxon>Streptophyta</taxon>
        <taxon>Embryophyta</taxon>
        <taxon>Tracheophyta</taxon>
        <taxon>Spermatophyta</taxon>
        <taxon>Magnoliopsida</taxon>
        <taxon>eudicotyledons</taxon>
        <taxon>Gunneridae</taxon>
        <taxon>Pentapetalae</taxon>
        <taxon>rosids</taxon>
        <taxon>fabids</taxon>
        <taxon>Cucurbitales</taxon>
        <taxon>Cucurbitaceae</taxon>
        <taxon>Cucurbiteae</taxon>
        <taxon>Cucurbita</taxon>
    </lineage>
</organism>
<feature type="compositionally biased region" description="Basic and acidic residues" evidence="1">
    <location>
        <begin position="149"/>
        <end position="164"/>
    </location>
</feature>
<feature type="transmembrane region" description="Helical" evidence="2">
    <location>
        <begin position="25"/>
        <end position="45"/>
    </location>
</feature>
<feature type="region of interest" description="Disordered" evidence="1">
    <location>
        <begin position="190"/>
        <end position="227"/>
    </location>
</feature>